<evidence type="ECO:0000256" key="1">
    <source>
        <dbReference type="SAM" id="MobiDB-lite"/>
    </source>
</evidence>
<gene>
    <name evidence="2" type="ORF">ASPCAL12651</name>
</gene>
<organism evidence="2 3">
    <name type="scientific">Aspergillus calidoustus</name>
    <dbReference type="NCBI Taxonomy" id="454130"/>
    <lineage>
        <taxon>Eukaryota</taxon>
        <taxon>Fungi</taxon>
        <taxon>Dikarya</taxon>
        <taxon>Ascomycota</taxon>
        <taxon>Pezizomycotina</taxon>
        <taxon>Eurotiomycetes</taxon>
        <taxon>Eurotiomycetidae</taxon>
        <taxon>Eurotiales</taxon>
        <taxon>Aspergillaceae</taxon>
        <taxon>Aspergillus</taxon>
        <taxon>Aspergillus subgen. Nidulantes</taxon>
    </lineage>
</organism>
<protein>
    <submittedName>
        <fullName evidence="2">Uncharacterized protein</fullName>
    </submittedName>
</protein>
<feature type="region of interest" description="Disordered" evidence="1">
    <location>
        <begin position="109"/>
        <end position="169"/>
    </location>
</feature>
<dbReference type="Proteomes" id="UP000054771">
    <property type="component" value="Unassembled WGS sequence"/>
</dbReference>
<dbReference type="EMBL" id="CDMC01000014">
    <property type="protein sequence ID" value="CEL09516.1"/>
    <property type="molecule type" value="Genomic_DNA"/>
</dbReference>
<sequence>MQTKMGRASQIGLRNYYILHGSFQRFGFFTRGGIFLDCPEPSELCGEQSISSSLDSTRSNSESLVKYPEGRSYKAFPCNAVEMKSYETTAVSAGKVDCTLSLLEDAGDKRRLSGEENTEPTSISTTRKRPRIQEYTEKRNPRFQHVTMNQISPLSERRGKKNAEKICTD</sequence>
<evidence type="ECO:0000313" key="3">
    <source>
        <dbReference type="Proteomes" id="UP000054771"/>
    </source>
</evidence>
<reference evidence="3" key="1">
    <citation type="journal article" date="2016" name="Genome Announc.">
        <title>Draft genome sequences of fungus Aspergillus calidoustus.</title>
        <authorList>
            <person name="Horn F."/>
            <person name="Linde J."/>
            <person name="Mattern D.J."/>
            <person name="Walther G."/>
            <person name="Guthke R."/>
            <person name="Scherlach K."/>
            <person name="Martin K."/>
            <person name="Brakhage A.A."/>
            <person name="Petzke L."/>
            <person name="Valiante V."/>
        </authorList>
    </citation>
    <scope>NUCLEOTIDE SEQUENCE [LARGE SCALE GENOMIC DNA]</scope>
    <source>
        <strain evidence="3">SF006504</strain>
    </source>
</reference>
<feature type="compositionally biased region" description="Basic and acidic residues" evidence="1">
    <location>
        <begin position="155"/>
        <end position="169"/>
    </location>
</feature>
<evidence type="ECO:0000313" key="2">
    <source>
        <dbReference type="EMBL" id="CEL09516.1"/>
    </source>
</evidence>
<proteinExistence type="predicted"/>
<keyword evidence="3" id="KW-1185">Reference proteome</keyword>
<accession>A0A0U5CGA3</accession>
<feature type="compositionally biased region" description="Basic and acidic residues" evidence="1">
    <location>
        <begin position="131"/>
        <end position="140"/>
    </location>
</feature>
<dbReference type="AlphaFoldDB" id="A0A0U5CGA3"/>
<name>A0A0U5CGA3_ASPCI</name>